<reference evidence="5 6" key="6">
    <citation type="journal article" date="2011" name="Appl. Environ. Microbiol.">
        <title>Involvement of the azorhizobial chromosome partition gene (parA) in the onset of bacteroid differentiation during Sesbania rostrata stem nodule development.</title>
        <authorList>
            <person name="Liu CT."/>
            <person name="Lee KB."/>
            <person name="Wang YS."/>
            <person name="Peng MH."/>
            <person name="Lee KT."/>
            <person name="Suzuki S."/>
            <person name="Suzuki T."/>
            <person name="Oyaizu H."/>
        </authorList>
    </citation>
    <scope>NUCLEOTIDE SEQUENCE [LARGE SCALE GENOMIC DNA]</scope>
    <source>
        <strain evidence="6">ATCC 43989 / DSM 5975 / JCM 20966 / LMG 6465 / NBRC 14845 / NCIMB 13405 / ORS 571</strain>
    </source>
</reference>
<dbReference type="RefSeq" id="WP_012171879.1">
    <property type="nucleotide sequence ID" value="NC_009937.1"/>
</dbReference>
<reference evidence="5 6" key="3">
    <citation type="journal article" date="2008" name="BMC Genomics">
        <title>The genome of the versatile nitrogen fixer Azorhizobium caulinodans ORS571.</title>
        <authorList>
            <person name="Lee KB."/>
            <person name="Backer P.D."/>
            <person name="Aono T."/>
            <person name="Liu CT."/>
            <person name="Suzuki S."/>
            <person name="Suzuki T."/>
            <person name="Kaneko T."/>
            <person name="Yamada M."/>
            <person name="Tabata S."/>
            <person name="Kupfer D.M."/>
            <person name="Najar F.Z."/>
            <person name="Wiley G.B."/>
            <person name="Roe B."/>
            <person name="Binnewies T.T."/>
            <person name="Ussery D.W."/>
            <person name="D'Haeze W."/>
            <person name="Herder J.D."/>
            <person name="Gevers D."/>
            <person name="Vereecke D."/>
            <person name="Holsters M."/>
            <person name="Oyaizu H."/>
        </authorList>
    </citation>
    <scope>NUCLEOTIDE SEQUENCE [LARGE SCALE GENOMIC DNA]</scope>
    <source>
        <strain evidence="6">ATCC 43989 / DSM 5975 / JCM 20966 / LMG 6465 / NBRC 14845 / NCIMB 13405 / ORS 571</strain>
    </source>
</reference>
<reference evidence="5 6" key="5">
    <citation type="journal article" date="2010" name="Appl. Environ. Microbiol.">
        <title>phrR-like gene praR of Azorhizobium caulinodans ORS571 is essential for symbiosis with Sesbania rostrata and is involved in expression of reb genes.</title>
        <authorList>
            <person name="Akiba N."/>
            <person name="Aono T."/>
            <person name="Toyazaki H."/>
            <person name="Sato S."/>
            <person name="Oyaizu H."/>
        </authorList>
    </citation>
    <scope>NUCLEOTIDE SEQUENCE [LARGE SCALE GENOMIC DNA]</scope>
    <source>
        <strain evidence="6">ATCC 43989 / DSM 5975 / JCM 20966 / LMG 6465 / NBRC 14845 / NCIMB 13405 / ORS 571</strain>
    </source>
</reference>
<feature type="domain" description="Phosphogluconate dehydrogenase NAD-binding putative C-terminal" evidence="4">
    <location>
        <begin position="195"/>
        <end position="265"/>
    </location>
</feature>
<sequence>MGPRLAIIGYGEVGTLFAGDLLAKGVPAISVYDIKFGQPDRAAPLLERARAAGARAAASAAEAAEGADIVISAVTADQALAVAQEASGYLKPGQILFDINSAAPHTKVAAGKAVEGAGADYVEGAVMAPVSAPRLAVPILGGGARAQAVADALVPFGMNIRPVSLTHGRASAMKLCRSIMVKGIEALIVDCARAARAFDVADEVFGSLDASFPGMDFAKLADTMAERVATHGIRRAAEMREAADMVADLGFAPDLVRAVAEAQQRGAKAKPAH</sequence>
<dbReference type="Pfam" id="PF09130">
    <property type="entry name" value="DUF1932"/>
    <property type="match status" value="1"/>
</dbReference>
<dbReference type="GO" id="GO:0016491">
    <property type="term" value="F:oxidoreductase activity"/>
    <property type="evidence" value="ECO:0007669"/>
    <property type="project" value="UniProtKB-KW"/>
</dbReference>
<name>A8II34_AZOC5</name>
<reference evidence="6" key="2">
    <citation type="submission" date="2007-04" db="EMBL/GenBank/DDBJ databases">
        <title>Complete genome sequence of the nitrogen-fixing bacterium Azorhizobium caulinodans ORS571.</title>
        <authorList>
            <person name="Lee K.B."/>
            <person name="Backer P.D."/>
            <person name="Aono T."/>
            <person name="Liu C.T."/>
            <person name="Suzuki S."/>
            <person name="Suzuki T."/>
            <person name="Kaneko T."/>
            <person name="Yamada M."/>
            <person name="Tabata S."/>
            <person name="Kupfer D.M."/>
            <person name="Najar F.Z."/>
            <person name="Wiley G.B."/>
            <person name="Roe B."/>
            <person name="Binnewies T."/>
            <person name="Ussery D."/>
            <person name="Vereecke D."/>
            <person name="Gevers D."/>
            <person name="Holsters M."/>
            <person name="Oyaizu H."/>
        </authorList>
    </citation>
    <scope>NUCLEOTIDE SEQUENCE [LARGE SCALE GENOMIC DNA]</scope>
    <source>
        <strain evidence="6">ATCC 43989 / DSM 5975 / JCM 20966 / LMG 6465 / NBRC 14845 / NCIMB 13405 / ORS 571</strain>
    </source>
</reference>
<evidence type="ECO:0000313" key="6">
    <source>
        <dbReference type="Proteomes" id="UP000000270"/>
    </source>
</evidence>
<dbReference type="STRING" id="438753.AZC_3356"/>
<gene>
    <name evidence="5" type="ordered locus">AZC_3356</name>
</gene>
<protein>
    <submittedName>
        <fullName evidence="5">Putative dehydrogenase</fullName>
    </submittedName>
</protein>
<dbReference type="Proteomes" id="UP000000270">
    <property type="component" value="Chromosome"/>
</dbReference>
<evidence type="ECO:0000313" key="5">
    <source>
        <dbReference type="EMBL" id="BAF89354.1"/>
    </source>
</evidence>
<feature type="active site" evidence="2">
    <location>
        <position position="174"/>
    </location>
</feature>
<evidence type="ECO:0000259" key="4">
    <source>
        <dbReference type="Pfam" id="PF09130"/>
    </source>
</evidence>
<dbReference type="SUPFAM" id="SSF51735">
    <property type="entry name" value="NAD(P)-binding Rossmann-fold domains"/>
    <property type="match status" value="1"/>
</dbReference>
<dbReference type="InterPro" id="IPR015815">
    <property type="entry name" value="HIBADH-related"/>
</dbReference>
<dbReference type="InterPro" id="IPR036291">
    <property type="entry name" value="NAD(P)-bd_dom_sf"/>
</dbReference>
<evidence type="ECO:0000256" key="2">
    <source>
        <dbReference type="PIRSR" id="PIRSR000103-1"/>
    </source>
</evidence>
<dbReference type="InterPro" id="IPR008927">
    <property type="entry name" value="6-PGluconate_DH-like_C_sf"/>
</dbReference>
<dbReference type="Pfam" id="PF03807">
    <property type="entry name" value="F420_oxidored"/>
    <property type="match status" value="1"/>
</dbReference>
<dbReference type="AlphaFoldDB" id="A8II34"/>
<evidence type="ECO:0000256" key="1">
    <source>
        <dbReference type="ARBA" id="ARBA00023002"/>
    </source>
</evidence>
<keyword evidence="6" id="KW-1185">Reference proteome</keyword>
<dbReference type="KEGG" id="azc:AZC_3356"/>
<evidence type="ECO:0000259" key="3">
    <source>
        <dbReference type="Pfam" id="PF03807"/>
    </source>
</evidence>
<dbReference type="InterPro" id="IPR015814">
    <property type="entry name" value="Pgluconate_DH_NAD-bd_C"/>
</dbReference>
<dbReference type="HOGENOM" id="CLU_052530_1_1_5"/>
<reference evidence="5 6" key="1">
    <citation type="journal article" date="2007" name="Appl. Environ. Microbiol.">
        <title>Rhizobial factors required for stem nodule maturation and maintenance in Sesbania rostrata-Azorhizobium caulinodans ORS571 symbiosis.</title>
        <authorList>
            <person name="Suzuki S."/>
            <person name="Aono T."/>
            <person name="Lee KB."/>
            <person name="Suzuki T."/>
            <person name="Liu CT."/>
            <person name="Miwa H."/>
            <person name="Wakao S."/>
            <person name="Iki T."/>
            <person name="Oyaizu H."/>
        </authorList>
    </citation>
    <scope>NUCLEOTIDE SEQUENCE [LARGE SCALE GENOMIC DNA]</scope>
    <source>
        <strain evidence="6">ATCC 43989 / DSM 5975 / JCM 20966 / LMG 6465 / NBRC 14845 / NCIMB 13405 / ORS 571</strain>
    </source>
</reference>
<accession>A8II34</accession>
<organism evidence="5 6">
    <name type="scientific">Azorhizobium caulinodans (strain ATCC 43989 / DSM 5975 / JCM 20966 / LMG 6465 / NBRC 14845 / NCIMB 13405 / ORS 571)</name>
    <dbReference type="NCBI Taxonomy" id="438753"/>
    <lineage>
        <taxon>Bacteria</taxon>
        <taxon>Pseudomonadati</taxon>
        <taxon>Pseudomonadota</taxon>
        <taxon>Alphaproteobacteria</taxon>
        <taxon>Hyphomicrobiales</taxon>
        <taxon>Xanthobacteraceae</taxon>
        <taxon>Azorhizobium</taxon>
    </lineage>
</organism>
<reference evidence="5 6" key="4">
    <citation type="journal article" date="2009" name="Appl. Environ. Microbiol.">
        <title>Comparative genome-wide transcriptional profiling of Azorhizobium caulinodans ORS571 grown under free-living and symbiotic conditions.</title>
        <authorList>
            <person name="Tsukada S."/>
            <person name="Aono T."/>
            <person name="Akiba N."/>
            <person name="Lee KB."/>
            <person name="Liu CT."/>
            <person name="Toyazaki H."/>
            <person name="Oyaizu H."/>
        </authorList>
    </citation>
    <scope>NUCLEOTIDE SEQUENCE [LARGE SCALE GENOMIC DNA]</scope>
    <source>
        <strain evidence="6">ATCC 43989 / DSM 5975 / JCM 20966 / LMG 6465 / NBRC 14845 / NCIMB 13405 / ORS 571</strain>
    </source>
</reference>
<dbReference type="SUPFAM" id="SSF48179">
    <property type="entry name" value="6-phosphogluconate dehydrogenase C-terminal domain-like"/>
    <property type="match status" value="1"/>
</dbReference>
<dbReference type="Gene3D" id="3.40.50.720">
    <property type="entry name" value="NAD(P)-binding Rossmann-like Domain"/>
    <property type="match status" value="1"/>
</dbReference>
<dbReference type="Gene3D" id="1.10.1040.10">
    <property type="entry name" value="N-(1-d-carboxylethyl)-l-norvaline Dehydrogenase, domain 2"/>
    <property type="match status" value="1"/>
</dbReference>
<feature type="domain" description="Pyrroline-5-carboxylate reductase catalytic N-terminal" evidence="3">
    <location>
        <begin position="4"/>
        <end position="99"/>
    </location>
</feature>
<proteinExistence type="predicted"/>
<dbReference type="eggNOG" id="COG2084">
    <property type="taxonomic scope" value="Bacteria"/>
</dbReference>
<dbReference type="GO" id="GO:0050661">
    <property type="term" value="F:NADP binding"/>
    <property type="evidence" value="ECO:0007669"/>
    <property type="project" value="InterPro"/>
</dbReference>
<dbReference type="InterPro" id="IPR013328">
    <property type="entry name" value="6PGD_dom2"/>
</dbReference>
<dbReference type="PIRSF" id="PIRSF000103">
    <property type="entry name" value="HIBADH"/>
    <property type="match status" value="1"/>
</dbReference>
<keyword evidence="1" id="KW-0560">Oxidoreductase</keyword>
<dbReference type="InterPro" id="IPR028939">
    <property type="entry name" value="P5C_Rdtase_cat_N"/>
</dbReference>
<dbReference type="EMBL" id="AP009384">
    <property type="protein sequence ID" value="BAF89354.1"/>
    <property type="molecule type" value="Genomic_DNA"/>
</dbReference>